<proteinExistence type="predicted"/>
<feature type="region of interest" description="Disordered" evidence="1">
    <location>
        <begin position="1"/>
        <end position="70"/>
    </location>
</feature>
<dbReference type="EMBL" id="JADNRY010000256">
    <property type="protein sequence ID" value="KAF9060195.1"/>
    <property type="molecule type" value="Genomic_DNA"/>
</dbReference>
<name>A0A9P5TY76_9AGAR</name>
<evidence type="ECO:0000256" key="1">
    <source>
        <dbReference type="SAM" id="MobiDB-lite"/>
    </source>
</evidence>
<protein>
    <submittedName>
        <fullName evidence="2">Uncharacterized protein</fullName>
    </submittedName>
</protein>
<reference evidence="2" key="1">
    <citation type="submission" date="2020-11" db="EMBL/GenBank/DDBJ databases">
        <authorList>
            <consortium name="DOE Joint Genome Institute"/>
            <person name="Ahrendt S."/>
            <person name="Riley R."/>
            <person name="Andreopoulos W."/>
            <person name="Labutti K."/>
            <person name="Pangilinan J."/>
            <person name="Ruiz-Duenas F.J."/>
            <person name="Barrasa J.M."/>
            <person name="Sanchez-Garcia M."/>
            <person name="Camarero S."/>
            <person name="Miyauchi S."/>
            <person name="Serrano A."/>
            <person name="Linde D."/>
            <person name="Babiker R."/>
            <person name="Drula E."/>
            <person name="Ayuso-Fernandez I."/>
            <person name="Pacheco R."/>
            <person name="Padilla G."/>
            <person name="Ferreira P."/>
            <person name="Barriuso J."/>
            <person name="Kellner H."/>
            <person name="Castanera R."/>
            <person name="Alfaro M."/>
            <person name="Ramirez L."/>
            <person name="Pisabarro A.G."/>
            <person name="Kuo A."/>
            <person name="Tritt A."/>
            <person name="Lipzen A."/>
            <person name="He G."/>
            <person name="Yan M."/>
            <person name="Ng V."/>
            <person name="Cullen D."/>
            <person name="Martin F."/>
            <person name="Rosso M.-N."/>
            <person name="Henrissat B."/>
            <person name="Hibbett D."/>
            <person name="Martinez A.T."/>
            <person name="Grigoriev I.V."/>
        </authorList>
    </citation>
    <scope>NUCLEOTIDE SEQUENCE</scope>
    <source>
        <strain evidence="2">AH 40177</strain>
    </source>
</reference>
<sequence length="125" mass="13074">MAPALENGAEVTVENMGDSTEDVGTDTSTNLPMSGQEPVAADGTSLKTTSPDQQAPVMEGQPPASLPQDTCMSLDPNILRMNPNRPPLASISAPRICTQALIIRSAQVPKSHTQKSSDTMAGLKD</sequence>
<dbReference type="AlphaFoldDB" id="A0A9P5TY76"/>
<evidence type="ECO:0000313" key="2">
    <source>
        <dbReference type="EMBL" id="KAF9060195.1"/>
    </source>
</evidence>
<accession>A0A9P5TY76</accession>
<comment type="caution">
    <text evidence="2">The sequence shown here is derived from an EMBL/GenBank/DDBJ whole genome shotgun (WGS) entry which is preliminary data.</text>
</comment>
<organism evidence="2 3">
    <name type="scientific">Rhodocollybia butyracea</name>
    <dbReference type="NCBI Taxonomy" id="206335"/>
    <lineage>
        <taxon>Eukaryota</taxon>
        <taxon>Fungi</taxon>
        <taxon>Dikarya</taxon>
        <taxon>Basidiomycota</taxon>
        <taxon>Agaricomycotina</taxon>
        <taxon>Agaricomycetes</taxon>
        <taxon>Agaricomycetidae</taxon>
        <taxon>Agaricales</taxon>
        <taxon>Marasmiineae</taxon>
        <taxon>Omphalotaceae</taxon>
        <taxon>Rhodocollybia</taxon>
    </lineage>
</organism>
<keyword evidence="3" id="KW-1185">Reference proteome</keyword>
<evidence type="ECO:0000313" key="3">
    <source>
        <dbReference type="Proteomes" id="UP000772434"/>
    </source>
</evidence>
<gene>
    <name evidence="2" type="ORF">BDP27DRAFT_1430399</name>
</gene>
<dbReference type="Proteomes" id="UP000772434">
    <property type="component" value="Unassembled WGS sequence"/>
</dbReference>